<sequence>MLFVLVVLGLLLVVKQLAPQWWEGVTRSRARRHETQQQLYEAERQDERAVFSNMLVLQKQTTLLNEKLIDYFINDMKGDLTEVKNLLRDQAKGLDDFGRRLDYVVSCLPEILNEDD</sequence>
<name>A0A0F9ATD3_9ZZZZ</name>
<evidence type="ECO:0000313" key="1">
    <source>
        <dbReference type="EMBL" id="KKL04892.1"/>
    </source>
</evidence>
<comment type="caution">
    <text evidence="1">The sequence shown here is derived from an EMBL/GenBank/DDBJ whole genome shotgun (WGS) entry which is preliminary data.</text>
</comment>
<proteinExistence type="predicted"/>
<reference evidence="1" key="1">
    <citation type="journal article" date="2015" name="Nature">
        <title>Complex archaea that bridge the gap between prokaryotes and eukaryotes.</title>
        <authorList>
            <person name="Spang A."/>
            <person name="Saw J.H."/>
            <person name="Jorgensen S.L."/>
            <person name="Zaremba-Niedzwiedzka K."/>
            <person name="Martijn J."/>
            <person name="Lind A.E."/>
            <person name="van Eijk R."/>
            <person name="Schleper C."/>
            <person name="Guy L."/>
            <person name="Ettema T.J."/>
        </authorList>
    </citation>
    <scope>NUCLEOTIDE SEQUENCE</scope>
</reference>
<dbReference type="AlphaFoldDB" id="A0A0F9ATD3"/>
<organism evidence="1">
    <name type="scientific">marine sediment metagenome</name>
    <dbReference type="NCBI Taxonomy" id="412755"/>
    <lineage>
        <taxon>unclassified sequences</taxon>
        <taxon>metagenomes</taxon>
        <taxon>ecological metagenomes</taxon>
    </lineage>
</organism>
<accession>A0A0F9ATD3</accession>
<gene>
    <name evidence="1" type="ORF">LCGC14_2611540</name>
</gene>
<dbReference type="EMBL" id="LAZR01044345">
    <property type="protein sequence ID" value="KKL04892.1"/>
    <property type="molecule type" value="Genomic_DNA"/>
</dbReference>
<protein>
    <submittedName>
        <fullName evidence="1">Uncharacterized protein</fullName>
    </submittedName>
</protein>